<gene>
    <name evidence="1" type="ORF">K444DRAFT_258045</name>
</gene>
<dbReference type="InParanoid" id="A0A2J6SNF6"/>
<evidence type="ECO:0000313" key="1">
    <source>
        <dbReference type="EMBL" id="PMD52294.1"/>
    </source>
</evidence>
<sequence>MMLANLARRLLSSSGWFIKSMAWPHVRIQVRHSAIRVQPLERLNAPKLSQTLSRCATKTLTTPISKYRMKPSFHRSNGERLAKCRTSSWRLFT</sequence>
<reference evidence="1 2" key="1">
    <citation type="submission" date="2016-04" db="EMBL/GenBank/DDBJ databases">
        <title>A degradative enzymes factory behind the ericoid mycorrhizal symbiosis.</title>
        <authorList>
            <consortium name="DOE Joint Genome Institute"/>
            <person name="Martino E."/>
            <person name="Morin E."/>
            <person name="Grelet G."/>
            <person name="Kuo A."/>
            <person name="Kohler A."/>
            <person name="Daghino S."/>
            <person name="Barry K."/>
            <person name="Choi C."/>
            <person name="Cichocki N."/>
            <person name="Clum A."/>
            <person name="Copeland A."/>
            <person name="Hainaut M."/>
            <person name="Haridas S."/>
            <person name="Labutti K."/>
            <person name="Lindquist E."/>
            <person name="Lipzen A."/>
            <person name="Khouja H.-R."/>
            <person name="Murat C."/>
            <person name="Ohm R."/>
            <person name="Olson A."/>
            <person name="Spatafora J."/>
            <person name="Veneault-Fourrey C."/>
            <person name="Henrissat B."/>
            <person name="Grigoriev I."/>
            <person name="Martin F."/>
            <person name="Perotto S."/>
        </authorList>
    </citation>
    <scope>NUCLEOTIDE SEQUENCE [LARGE SCALE GENOMIC DNA]</scope>
    <source>
        <strain evidence="1 2">E</strain>
    </source>
</reference>
<evidence type="ECO:0000313" key="2">
    <source>
        <dbReference type="Proteomes" id="UP000235371"/>
    </source>
</evidence>
<dbReference type="RefSeq" id="XP_024729198.1">
    <property type="nucleotide sequence ID" value="XM_024871377.1"/>
</dbReference>
<name>A0A2J6SNF6_9HELO</name>
<keyword evidence="2" id="KW-1185">Reference proteome</keyword>
<proteinExistence type="predicted"/>
<dbReference type="Proteomes" id="UP000235371">
    <property type="component" value="Unassembled WGS sequence"/>
</dbReference>
<organism evidence="1 2">
    <name type="scientific">Hyaloscypha bicolor E</name>
    <dbReference type="NCBI Taxonomy" id="1095630"/>
    <lineage>
        <taxon>Eukaryota</taxon>
        <taxon>Fungi</taxon>
        <taxon>Dikarya</taxon>
        <taxon>Ascomycota</taxon>
        <taxon>Pezizomycotina</taxon>
        <taxon>Leotiomycetes</taxon>
        <taxon>Helotiales</taxon>
        <taxon>Hyaloscyphaceae</taxon>
        <taxon>Hyaloscypha</taxon>
        <taxon>Hyaloscypha bicolor</taxon>
    </lineage>
</organism>
<accession>A0A2J6SNF6</accession>
<dbReference type="GeneID" id="36579459"/>
<protein>
    <submittedName>
        <fullName evidence="1">Uncharacterized protein</fullName>
    </submittedName>
</protein>
<dbReference type="EMBL" id="KZ613912">
    <property type="protein sequence ID" value="PMD52294.1"/>
    <property type="molecule type" value="Genomic_DNA"/>
</dbReference>
<dbReference type="AlphaFoldDB" id="A0A2J6SNF6"/>